<dbReference type="SUPFAM" id="SSF50630">
    <property type="entry name" value="Acid proteases"/>
    <property type="match status" value="1"/>
</dbReference>
<dbReference type="RefSeq" id="XP_012651585.1">
    <property type="nucleotide sequence ID" value="XM_012796131.1"/>
</dbReference>
<dbReference type="AlphaFoldDB" id="W7XE20"/>
<keyword evidence="4" id="KW-1185">Reference proteome</keyword>
<dbReference type="Pfam" id="PF00026">
    <property type="entry name" value="Asp"/>
    <property type="match status" value="1"/>
</dbReference>
<dbReference type="Proteomes" id="UP000009168">
    <property type="component" value="Unassembled WGS sequence"/>
</dbReference>
<evidence type="ECO:0000313" key="4">
    <source>
        <dbReference type="Proteomes" id="UP000009168"/>
    </source>
</evidence>
<dbReference type="EMBL" id="GG662808">
    <property type="protein sequence ID" value="EWS75882.1"/>
    <property type="molecule type" value="Genomic_DNA"/>
</dbReference>
<protein>
    <submittedName>
        <fullName evidence="3">Transmembrane protein, putative</fullName>
    </submittedName>
</protein>
<keyword evidence="1" id="KW-1133">Transmembrane helix</keyword>
<dbReference type="GeneID" id="24439582"/>
<feature type="transmembrane region" description="Helical" evidence="1">
    <location>
        <begin position="384"/>
        <end position="404"/>
    </location>
</feature>
<accession>W7XE20</accession>
<gene>
    <name evidence="3" type="ORF">TTHERM_000560140</name>
</gene>
<dbReference type="KEGG" id="tet:TTHERM_000560140"/>
<keyword evidence="1" id="KW-0472">Membrane</keyword>
<sequence>MLIGNPKQRQPISLILSNPVNQLINQLIKIFNFIKIYFLNQAEFINCKQNEFCIQLKVLYLKQLHICQTQFTVCATLLSRKNFNQFISYINQLHKCNINFNNYIFIKNQIIQQKNLLEGQIIQGDLDTEQFYLFRNDSPIQLQFISIRNYTQKQYVLFQKIYFYIIKQLINYPLIQVGNGVFNLQNGNQNSIFLQGYLQKKFISPLFQFNRGNNLDGLKINYNFARDSSFPALKTYSDNIWDVQMVGISLGGQNMEAIAHYRTFIIQTYVYSAIPKKIAKYLKNKYNENFDNEDDAYVLLDCFQCNCEKNFPNLEIFTTEYKITIPIEEFTFTNTQGQCEINISQSNLLFGIRQILLNNVIFDPLQSELQFPEAEQMQHPSITYFQIILIQSNVCIAILLALLIQYERVSTDLQLETKQFDIKKYIELQNIVKQVKQIKEQAK</sequence>
<dbReference type="InParanoid" id="W7XE20"/>
<evidence type="ECO:0000256" key="1">
    <source>
        <dbReference type="SAM" id="Phobius"/>
    </source>
</evidence>
<evidence type="ECO:0000313" key="3">
    <source>
        <dbReference type="EMBL" id="EWS75882.1"/>
    </source>
</evidence>
<feature type="domain" description="Peptidase A1" evidence="2">
    <location>
        <begin position="233"/>
        <end position="345"/>
    </location>
</feature>
<reference evidence="4" key="1">
    <citation type="journal article" date="2006" name="PLoS Biol.">
        <title>Macronuclear genome sequence of the ciliate Tetrahymena thermophila, a model eukaryote.</title>
        <authorList>
            <person name="Eisen J.A."/>
            <person name="Coyne R.S."/>
            <person name="Wu M."/>
            <person name="Wu D."/>
            <person name="Thiagarajan M."/>
            <person name="Wortman J.R."/>
            <person name="Badger J.H."/>
            <person name="Ren Q."/>
            <person name="Amedeo P."/>
            <person name="Jones K.M."/>
            <person name="Tallon L.J."/>
            <person name="Delcher A.L."/>
            <person name="Salzberg S.L."/>
            <person name="Silva J.C."/>
            <person name="Haas B.J."/>
            <person name="Majoros W.H."/>
            <person name="Farzad M."/>
            <person name="Carlton J.M."/>
            <person name="Smith R.K. Jr."/>
            <person name="Garg J."/>
            <person name="Pearlman R.E."/>
            <person name="Karrer K.M."/>
            <person name="Sun L."/>
            <person name="Manning G."/>
            <person name="Elde N.C."/>
            <person name="Turkewitz A.P."/>
            <person name="Asai D.J."/>
            <person name="Wilkes D.E."/>
            <person name="Wang Y."/>
            <person name="Cai H."/>
            <person name="Collins K."/>
            <person name="Stewart B.A."/>
            <person name="Lee S.R."/>
            <person name="Wilamowska K."/>
            <person name="Weinberg Z."/>
            <person name="Ruzzo W.L."/>
            <person name="Wloga D."/>
            <person name="Gaertig J."/>
            <person name="Frankel J."/>
            <person name="Tsao C.-C."/>
            <person name="Gorovsky M.A."/>
            <person name="Keeling P.J."/>
            <person name="Waller R.F."/>
            <person name="Patron N.J."/>
            <person name="Cherry J.M."/>
            <person name="Stover N.A."/>
            <person name="Krieger C.J."/>
            <person name="del Toro C."/>
            <person name="Ryder H.F."/>
            <person name="Williamson S.C."/>
            <person name="Barbeau R.A."/>
            <person name="Hamilton E.P."/>
            <person name="Orias E."/>
        </authorList>
    </citation>
    <scope>NUCLEOTIDE SEQUENCE [LARGE SCALE GENOMIC DNA]</scope>
    <source>
        <strain evidence="4">SB210</strain>
    </source>
</reference>
<name>W7XE20_TETTS</name>
<keyword evidence="1 3" id="KW-0812">Transmembrane</keyword>
<dbReference type="InterPro" id="IPR021109">
    <property type="entry name" value="Peptidase_aspartic_dom_sf"/>
</dbReference>
<dbReference type="Gene3D" id="2.40.70.10">
    <property type="entry name" value="Acid Proteases"/>
    <property type="match status" value="1"/>
</dbReference>
<evidence type="ECO:0000259" key="2">
    <source>
        <dbReference type="Pfam" id="PF00026"/>
    </source>
</evidence>
<proteinExistence type="predicted"/>
<organism evidence="3 4">
    <name type="scientific">Tetrahymena thermophila (strain SB210)</name>
    <dbReference type="NCBI Taxonomy" id="312017"/>
    <lineage>
        <taxon>Eukaryota</taxon>
        <taxon>Sar</taxon>
        <taxon>Alveolata</taxon>
        <taxon>Ciliophora</taxon>
        <taxon>Intramacronucleata</taxon>
        <taxon>Oligohymenophorea</taxon>
        <taxon>Hymenostomatida</taxon>
        <taxon>Tetrahymenina</taxon>
        <taxon>Tetrahymenidae</taxon>
        <taxon>Tetrahymena</taxon>
    </lineage>
</organism>
<dbReference type="InterPro" id="IPR033121">
    <property type="entry name" value="PEPTIDASE_A1"/>
</dbReference>